<feature type="transmembrane region" description="Helical" evidence="13">
    <location>
        <begin position="409"/>
        <end position="435"/>
    </location>
</feature>
<evidence type="ECO:0000256" key="9">
    <source>
        <dbReference type="ARBA" id="ARBA00022989"/>
    </source>
</evidence>
<keyword evidence="4 13" id="KW-0812">Transmembrane</keyword>
<keyword evidence="6 12" id="KW-0547">Nucleotide-binding</keyword>
<dbReference type="InterPro" id="IPR000719">
    <property type="entry name" value="Prot_kinase_dom"/>
</dbReference>
<dbReference type="InterPro" id="IPR008271">
    <property type="entry name" value="Ser/Thr_kinase_AS"/>
</dbReference>
<gene>
    <name evidence="15" type="ORF">Cni_G02453</name>
</gene>
<proteinExistence type="predicted"/>
<evidence type="ECO:0000256" key="6">
    <source>
        <dbReference type="ARBA" id="ARBA00022741"/>
    </source>
</evidence>
<dbReference type="PROSITE" id="PS50011">
    <property type="entry name" value="PROTEIN_KINASE_DOM"/>
    <property type="match status" value="1"/>
</dbReference>
<dbReference type="InterPro" id="IPR001245">
    <property type="entry name" value="Ser-Thr/Tyr_kinase_cat_dom"/>
</dbReference>
<dbReference type="FunFam" id="3.30.200.20:FF:000039">
    <property type="entry name" value="receptor-like protein kinase FERONIA"/>
    <property type="match status" value="1"/>
</dbReference>
<keyword evidence="10 13" id="KW-0472">Membrane</keyword>
<keyword evidence="11" id="KW-0325">Glycoprotein</keyword>
<dbReference type="PROSITE" id="PS00108">
    <property type="entry name" value="PROTEIN_KINASE_ST"/>
    <property type="match status" value="1"/>
</dbReference>
<dbReference type="Pfam" id="PF12819">
    <property type="entry name" value="Malectin_like"/>
    <property type="match status" value="1"/>
</dbReference>
<name>A0AAQ3JR85_9LILI</name>
<evidence type="ECO:0000256" key="12">
    <source>
        <dbReference type="PROSITE-ProRule" id="PRU10141"/>
    </source>
</evidence>
<keyword evidence="16" id="KW-1185">Reference proteome</keyword>
<dbReference type="FunFam" id="1.10.510.10:FF:000058">
    <property type="entry name" value="Receptor-like protein kinase FERONIA"/>
    <property type="match status" value="1"/>
</dbReference>
<evidence type="ECO:0000256" key="1">
    <source>
        <dbReference type="ARBA" id="ARBA00004167"/>
    </source>
</evidence>
<keyword evidence="9 13" id="KW-1133">Transmembrane helix</keyword>
<reference evidence="15 16" key="1">
    <citation type="submission" date="2023-10" db="EMBL/GenBank/DDBJ databases">
        <title>Chromosome-scale genome assembly provides insights into flower coloration mechanisms of Canna indica.</title>
        <authorList>
            <person name="Li C."/>
        </authorList>
    </citation>
    <scope>NUCLEOTIDE SEQUENCE [LARGE SCALE GENOMIC DNA]</scope>
    <source>
        <tissue evidence="15">Flower</tissue>
    </source>
</reference>
<feature type="domain" description="Protein kinase" evidence="14">
    <location>
        <begin position="496"/>
        <end position="769"/>
    </location>
</feature>
<dbReference type="Gene3D" id="1.10.510.10">
    <property type="entry name" value="Transferase(Phosphotransferase) domain 1"/>
    <property type="match status" value="1"/>
</dbReference>
<dbReference type="InterPro" id="IPR017441">
    <property type="entry name" value="Protein_kinase_ATP_BS"/>
</dbReference>
<feature type="binding site" evidence="12">
    <location>
        <position position="524"/>
    </location>
    <ligand>
        <name>ATP</name>
        <dbReference type="ChEBI" id="CHEBI:30616"/>
    </ligand>
</feature>
<dbReference type="PANTHER" id="PTHR45631">
    <property type="entry name" value="OS07G0107800 PROTEIN-RELATED"/>
    <property type="match status" value="1"/>
</dbReference>
<keyword evidence="7" id="KW-0418">Kinase</keyword>
<evidence type="ECO:0000256" key="5">
    <source>
        <dbReference type="ARBA" id="ARBA00022729"/>
    </source>
</evidence>
<accession>A0AAQ3JR85</accession>
<evidence type="ECO:0000256" key="2">
    <source>
        <dbReference type="ARBA" id="ARBA00022527"/>
    </source>
</evidence>
<keyword evidence="5" id="KW-0732">Signal</keyword>
<protein>
    <recommendedName>
        <fullName evidence="14">Protein kinase domain-containing protein</fullName>
    </recommendedName>
</protein>
<dbReference type="InterPro" id="IPR011009">
    <property type="entry name" value="Kinase-like_dom_sf"/>
</dbReference>
<organism evidence="15 16">
    <name type="scientific">Canna indica</name>
    <name type="common">Indian-shot</name>
    <dbReference type="NCBI Taxonomy" id="4628"/>
    <lineage>
        <taxon>Eukaryota</taxon>
        <taxon>Viridiplantae</taxon>
        <taxon>Streptophyta</taxon>
        <taxon>Embryophyta</taxon>
        <taxon>Tracheophyta</taxon>
        <taxon>Spermatophyta</taxon>
        <taxon>Magnoliopsida</taxon>
        <taxon>Liliopsida</taxon>
        <taxon>Zingiberales</taxon>
        <taxon>Cannaceae</taxon>
        <taxon>Canna</taxon>
    </lineage>
</organism>
<dbReference type="GO" id="GO:0016020">
    <property type="term" value="C:membrane"/>
    <property type="evidence" value="ECO:0007669"/>
    <property type="project" value="UniProtKB-SubCell"/>
</dbReference>
<dbReference type="Gene3D" id="2.60.120.430">
    <property type="entry name" value="Galactose-binding lectin"/>
    <property type="match status" value="2"/>
</dbReference>
<evidence type="ECO:0000256" key="4">
    <source>
        <dbReference type="ARBA" id="ARBA00022692"/>
    </source>
</evidence>
<keyword evidence="3" id="KW-0808">Transferase</keyword>
<dbReference type="PANTHER" id="PTHR45631:SF207">
    <property type="entry name" value="LRR RECEPTOR-LIKE SERINE_THREONINE-PROTEIN KINASE MEE39-RELATED"/>
    <property type="match status" value="1"/>
</dbReference>
<dbReference type="InterPro" id="IPR024788">
    <property type="entry name" value="Malectin-like_Carb-bd_dom"/>
</dbReference>
<sequence>MAVGIHELGLIIAIIISIQWVCYASIPTITDNYLIDCGSSISTNINNRNFVADSSLSSILTTPTDILASTTLNPGSSSGMSALYKTARIFTGPSSYSFSINEQGRHFVRLYFFPFVHGDYNMTTATFSVSTQDVLLLNNFQPPVNLSMKEFSLDITRDNLIISFAPSGSSSFAFVNAIEVISVPDDVFRVTATTVRTQTTQELSGQALETVYRLNVGGQQVLPNDDSLWRTWERDAKFLEDGSRSKNFTFSGAIYFPPQFPTDTAPEIVYKTVRELAPANNSDAQIKMTWKLDVDPNFGYLMRFHFCDVVSAAPNMLEFNVSVNRWPILTNFELDNKLFTALATAYYTDFLLDASDASNQLLIDISPSTPNSSRPIPPNGILNGLEIMKINFSIGSVFVVTPTDSKKNLGIILGSVIGSLAIVIVVVVVVLFLVFRRRRPTIKKYSGTWTPFSIDDLNSHSSADRTSIGTAFTSEQNGNLGYRFPFFMLQVATNNFDESWLIGIGGFGKVYKGVLKDKTKVAVKRGNTKHKQGLKEFHNEIELLSRLRHRHLVSLIGYCDEKNEMILVYEYMEKGTLKSHLYGSTLPSLSWKQRLEICIGSARGLHYLHTSSATAIIHRDVKSANILLDENFLAKVSDFGLSKIGPEMDQTHVSTAVKGSFGYLDPEYFRRQKLTEKSDVYSFGVVLLEVICARPVIDPTLPREMVNLAEWGMKWQKKGELGQIVDPRIVGTIRPSSLRKFGETIEKCLADYGAQRPLIGDVLWNLEYTLQLQEADSDISEINSVNRIPELSPVVRSINASEDGTAEFNTSTLNDFTDASMDKVFSQLINSEGR</sequence>
<evidence type="ECO:0000256" key="11">
    <source>
        <dbReference type="ARBA" id="ARBA00023180"/>
    </source>
</evidence>
<dbReference type="Gene3D" id="3.30.200.20">
    <property type="entry name" value="Phosphorylase Kinase, domain 1"/>
    <property type="match status" value="1"/>
</dbReference>
<dbReference type="GO" id="GO:0005524">
    <property type="term" value="F:ATP binding"/>
    <property type="evidence" value="ECO:0007669"/>
    <property type="project" value="UniProtKB-UniRule"/>
</dbReference>
<evidence type="ECO:0000259" key="14">
    <source>
        <dbReference type="PROSITE" id="PS50011"/>
    </source>
</evidence>
<evidence type="ECO:0000256" key="10">
    <source>
        <dbReference type="ARBA" id="ARBA00023136"/>
    </source>
</evidence>
<dbReference type="Proteomes" id="UP001327560">
    <property type="component" value="Chromosome 1"/>
</dbReference>
<dbReference type="CDD" id="cd14066">
    <property type="entry name" value="STKc_IRAK"/>
    <property type="match status" value="1"/>
</dbReference>
<dbReference type="Pfam" id="PF07714">
    <property type="entry name" value="PK_Tyr_Ser-Thr"/>
    <property type="match status" value="1"/>
</dbReference>
<dbReference type="PROSITE" id="PS00107">
    <property type="entry name" value="PROTEIN_KINASE_ATP"/>
    <property type="match status" value="1"/>
</dbReference>
<dbReference type="FunFam" id="2.60.120.430:FF:000005">
    <property type="entry name" value="Putative receptor-like protein kinase"/>
    <property type="match status" value="1"/>
</dbReference>
<keyword evidence="8 12" id="KW-0067">ATP-binding</keyword>
<dbReference type="SUPFAM" id="SSF56112">
    <property type="entry name" value="Protein kinase-like (PK-like)"/>
    <property type="match status" value="1"/>
</dbReference>
<dbReference type="AlphaFoldDB" id="A0AAQ3JR85"/>
<evidence type="ECO:0000256" key="3">
    <source>
        <dbReference type="ARBA" id="ARBA00022679"/>
    </source>
</evidence>
<dbReference type="GO" id="GO:0004674">
    <property type="term" value="F:protein serine/threonine kinase activity"/>
    <property type="evidence" value="ECO:0007669"/>
    <property type="project" value="UniProtKB-KW"/>
</dbReference>
<keyword evidence="2" id="KW-0723">Serine/threonine-protein kinase</keyword>
<dbReference type="EMBL" id="CP136890">
    <property type="protein sequence ID" value="WOK93752.1"/>
    <property type="molecule type" value="Genomic_DNA"/>
</dbReference>
<comment type="subcellular location">
    <subcellularLocation>
        <location evidence="1">Membrane</location>
        <topology evidence="1">Single-pass membrane protein</topology>
    </subcellularLocation>
</comment>
<dbReference type="FunFam" id="2.60.120.430:FF:000001">
    <property type="entry name" value="Receptor-like protein kinase FERONIA"/>
    <property type="match status" value="1"/>
</dbReference>
<evidence type="ECO:0000313" key="16">
    <source>
        <dbReference type="Proteomes" id="UP001327560"/>
    </source>
</evidence>
<evidence type="ECO:0000256" key="8">
    <source>
        <dbReference type="ARBA" id="ARBA00022840"/>
    </source>
</evidence>
<dbReference type="SMART" id="SM00220">
    <property type="entry name" value="S_TKc"/>
    <property type="match status" value="1"/>
</dbReference>
<evidence type="ECO:0000313" key="15">
    <source>
        <dbReference type="EMBL" id="WOK93752.1"/>
    </source>
</evidence>
<evidence type="ECO:0000256" key="13">
    <source>
        <dbReference type="SAM" id="Phobius"/>
    </source>
</evidence>
<evidence type="ECO:0000256" key="7">
    <source>
        <dbReference type="ARBA" id="ARBA00022777"/>
    </source>
</evidence>